<name>G7K2C1_MEDTR</name>
<evidence type="ECO:0000256" key="8">
    <source>
        <dbReference type="ARBA" id="ARBA00022833"/>
    </source>
</evidence>
<dbReference type="InterPro" id="IPR017907">
    <property type="entry name" value="Znf_RING_CS"/>
</dbReference>
<gene>
    <name evidence="13" type="primary">11437327</name>
    <name evidence="11" type="ordered locus">MTR_5g006030</name>
    <name evidence="12" type="ORF">MtrunA17_Chr5g0394311</name>
</gene>
<dbReference type="Pfam" id="PF01485">
    <property type="entry name" value="IBR"/>
    <property type="match status" value="2"/>
</dbReference>
<dbReference type="OrthoDB" id="1431934at2759"/>
<evidence type="ECO:0000313" key="12">
    <source>
        <dbReference type="EMBL" id="RHN53293.1"/>
    </source>
</evidence>
<comment type="function">
    <text evidence="2">Might act as an E3 ubiquitin-protein ligase, or as part of E3 complex, which accepts ubiquitin from specific E2 ubiquitin-conjugating enzymes and then transfers it to substrates.</text>
</comment>
<dbReference type="PROSITE" id="PS00518">
    <property type="entry name" value="ZF_RING_1"/>
    <property type="match status" value="1"/>
</dbReference>
<dbReference type="CDD" id="cd22582">
    <property type="entry name" value="BRcat_RBR_unk"/>
    <property type="match status" value="1"/>
</dbReference>
<dbReference type="InterPro" id="IPR031127">
    <property type="entry name" value="E3_UB_ligase_RBR"/>
</dbReference>
<dbReference type="Proteomes" id="UP000002051">
    <property type="component" value="Chromosome 5"/>
</dbReference>
<protein>
    <submittedName>
        <fullName evidence="11">IBR domain protein</fullName>
    </submittedName>
    <submittedName>
        <fullName evidence="12">Putative transcription factor C2H2 family</fullName>
    </submittedName>
</protein>
<keyword evidence="7" id="KW-0833">Ubl conjugation pathway</keyword>
<dbReference type="GO" id="GO:0005737">
    <property type="term" value="C:cytoplasm"/>
    <property type="evidence" value="ECO:0000318"/>
    <property type="project" value="GO_Central"/>
</dbReference>
<dbReference type="STRING" id="3880.G7K2C1"/>
<dbReference type="InterPro" id="IPR001841">
    <property type="entry name" value="Znf_RING"/>
</dbReference>
<dbReference type="eggNOG" id="KOG1812">
    <property type="taxonomic scope" value="Eukaryota"/>
</dbReference>
<evidence type="ECO:0000256" key="6">
    <source>
        <dbReference type="ARBA" id="ARBA00022771"/>
    </source>
</evidence>
<dbReference type="Proteomes" id="UP000265566">
    <property type="component" value="Chromosome 5"/>
</dbReference>
<evidence type="ECO:0000256" key="5">
    <source>
        <dbReference type="ARBA" id="ARBA00022723"/>
    </source>
</evidence>
<comment type="cofactor">
    <cofactor evidence="1">
        <name>Zn(2+)</name>
        <dbReference type="ChEBI" id="CHEBI:29105"/>
    </cofactor>
</comment>
<dbReference type="EnsemblPlants" id="AES93655">
    <property type="protein sequence ID" value="AES93655"/>
    <property type="gene ID" value="MTR_5g006030"/>
</dbReference>
<evidence type="ECO:0000313" key="13">
    <source>
        <dbReference type="EnsemblPlants" id="AES93655"/>
    </source>
</evidence>
<dbReference type="GO" id="GO:0016567">
    <property type="term" value="P:protein ubiquitination"/>
    <property type="evidence" value="ECO:0007669"/>
    <property type="project" value="UniProtKB-UniPathway"/>
</dbReference>
<evidence type="ECO:0000256" key="1">
    <source>
        <dbReference type="ARBA" id="ARBA00001947"/>
    </source>
</evidence>
<dbReference type="GO" id="GO:0031624">
    <property type="term" value="F:ubiquitin conjugating enzyme binding"/>
    <property type="evidence" value="ECO:0000318"/>
    <property type="project" value="GO_Central"/>
</dbReference>
<dbReference type="GO" id="GO:0008270">
    <property type="term" value="F:zinc ion binding"/>
    <property type="evidence" value="ECO:0007669"/>
    <property type="project" value="UniProtKB-KW"/>
</dbReference>
<keyword evidence="8" id="KW-0862">Zinc</keyword>
<evidence type="ECO:0000259" key="10">
    <source>
        <dbReference type="PROSITE" id="PS50089"/>
    </source>
</evidence>
<dbReference type="InterPro" id="IPR013083">
    <property type="entry name" value="Znf_RING/FYVE/PHD"/>
</dbReference>
<evidence type="ECO:0000313" key="11">
    <source>
        <dbReference type="EMBL" id="AES93655.1"/>
    </source>
</evidence>
<reference evidence="11 14" key="2">
    <citation type="journal article" date="2014" name="BMC Genomics">
        <title>An improved genome release (version Mt4.0) for the model legume Medicago truncatula.</title>
        <authorList>
            <person name="Tang H."/>
            <person name="Krishnakumar V."/>
            <person name="Bidwell S."/>
            <person name="Rosen B."/>
            <person name="Chan A."/>
            <person name="Zhou S."/>
            <person name="Gentzbittel L."/>
            <person name="Childs K.L."/>
            <person name="Yandell M."/>
            <person name="Gundlach H."/>
            <person name="Mayer K.F."/>
            <person name="Schwartz D.C."/>
            <person name="Town C.D."/>
        </authorList>
    </citation>
    <scope>GENOME REANNOTATION</scope>
    <source>
        <strain evidence="13 14">cv. Jemalong A17</strain>
    </source>
</reference>
<comment type="pathway">
    <text evidence="3">Protein modification; protein ubiquitination.</text>
</comment>
<evidence type="ECO:0000256" key="7">
    <source>
        <dbReference type="ARBA" id="ARBA00022786"/>
    </source>
</evidence>
<dbReference type="GO" id="GO:0006511">
    <property type="term" value="P:ubiquitin-dependent protein catabolic process"/>
    <property type="evidence" value="ECO:0000318"/>
    <property type="project" value="GO_Central"/>
</dbReference>
<accession>G7K2C1</accession>
<proteinExistence type="inferred from homology"/>
<dbReference type="GO" id="GO:0061630">
    <property type="term" value="F:ubiquitin protein ligase activity"/>
    <property type="evidence" value="ECO:0000318"/>
    <property type="project" value="GO_Central"/>
</dbReference>
<evidence type="ECO:0000313" key="15">
    <source>
        <dbReference type="Proteomes" id="UP000265566"/>
    </source>
</evidence>
<keyword evidence="6 9" id="KW-0863">Zinc-finger</keyword>
<sequence>MMQAAAEKLVSVIGHWLPFPFRREQQQQQQRIVFYDEADDNDMWVICPFKNCSGYLLNDGFQTVIDADCPICHRLFCSRCNVPWHAGETCQQFQHNKLKCEILDPCENHFSKKRESPFGDKENLTPVSQSKSLCPIRKSARLCNESPSPPPVQEDLVQSCIVGWQKTTYCPFKNCSVLLVNDGDDVVTSAECPSCHRLFCAQCMVPWHGGINCDEFKQQKKGKEAAAAMETETGSRQSSKSFCGVCFDFVPENDIVRGSGTCNHPFCANCISNHVAAQLSQSVMEFNCPNPRCFEELKPQHLHSILPEEVIVQWESERI</sequence>
<feature type="domain" description="RING-type" evidence="10">
    <location>
        <begin position="243"/>
        <end position="292"/>
    </location>
</feature>
<dbReference type="InterPro" id="IPR018957">
    <property type="entry name" value="Znf_C3HC4_RING-type"/>
</dbReference>
<dbReference type="EMBL" id="PSQE01000005">
    <property type="protein sequence ID" value="RHN53293.1"/>
    <property type="molecule type" value="Genomic_DNA"/>
</dbReference>
<dbReference type="Gene3D" id="3.30.40.10">
    <property type="entry name" value="Zinc/RING finger domain, C3HC4 (zinc finger)"/>
    <property type="match status" value="1"/>
</dbReference>
<dbReference type="SUPFAM" id="SSF57850">
    <property type="entry name" value="RING/U-box"/>
    <property type="match status" value="3"/>
</dbReference>
<reference evidence="13" key="3">
    <citation type="submission" date="2015-04" db="UniProtKB">
        <authorList>
            <consortium name="EnsemblPlants"/>
        </authorList>
    </citation>
    <scope>IDENTIFICATION</scope>
    <source>
        <strain evidence="13">cv. Jemalong A17</strain>
    </source>
</reference>
<reference evidence="11 14" key="1">
    <citation type="journal article" date="2011" name="Nature">
        <title>The Medicago genome provides insight into the evolution of rhizobial symbioses.</title>
        <authorList>
            <person name="Young N.D."/>
            <person name="Debelle F."/>
            <person name="Oldroyd G.E."/>
            <person name="Geurts R."/>
            <person name="Cannon S.B."/>
            <person name="Udvardi M.K."/>
            <person name="Benedito V.A."/>
            <person name="Mayer K.F."/>
            <person name="Gouzy J."/>
            <person name="Schoof H."/>
            <person name="Van de Peer Y."/>
            <person name="Proost S."/>
            <person name="Cook D.R."/>
            <person name="Meyers B.C."/>
            <person name="Spannagl M."/>
            <person name="Cheung F."/>
            <person name="De Mita S."/>
            <person name="Krishnakumar V."/>
            <person name="Gundlach H."/>
            <person name="Zhou S."/>
            <person name="Mudge J."/>
            <person name="Bharti A.K."/>
            <person name="Murray J.D."/>
            <person name="Naoumkina M.A."/>
            <person name="Rosen B."/>
            <person name="Silverstein K.A."/>
            <person name="Tang H."/>
            <person name="Rombauts S."/>
            <person name="Zhao P.X."/>
            <person name="Zhou P."/>
            <person name="Barbe V."/>
            <person name="Bardou P."/>
            <person name="Bechner M."/>
            <person name="Bellec A."/>
            <person name="Berger A."/>
            <person name="Berges H."/>
            <person name="Bidwell S."/>
            <person name="Bisseling T."/>
            <person name="Choisne N."/>
            <person name="Couloux A."/>
            <person name="Denny R."/>
            <person name="Deshpande S."/>
            <person name="Dai X."/>
            <person name="Doyle J.J."/>
            <person name="Dudez A.M."/>
            <person name="Farmer A.D."/>
            <person name="Fouteau S."/>
            <person name="Franken C."/>
            <person name="Gibelin C."/>
            <person name="Gish J."/>
            <person name="Goldstein S."/>
            <person name="Gonzalez A.J."/>
            <person name="Green P.J."/>
            <person name="Hallab A."/>
            <person name="Hartog M."/>
            <person name="Hua A."/>
            <person name="Humphray S.J."/>
            <person name="Jeong D.H."/>
            <person name="Jing Y."/>
            <person name="Jocker A."/>
            <person name="Kenton S.M."/>
            <person name="Kim D.J."/>
            <person name="Klee K."/>
            <person name="Lai H."/>
            <person name="Lang C."/>
            <person name="Lin S."/>
            <person name="Macmil S.L."/>
            <person name="Magdelenat G."/>
            <person name="Matthews L."/>
            <person name="McCorrison J."/>
            <person name="Monaghan E.L."/>
            <person name="Mun J.H."/>
            <person name="Najar F.Z."/>
            <person name="Nicholson C."/>
            <person name="Noirot C."/>
            <person name="O'Bleness M."/>
            <person name="Paule C.R."/>
            <person name="Poulain J."/>
            <person name="Prion F."/>
            <person name="Qin B."/>
            <person name="Qu C."/>
            <person name="Retzel E.F."/>
            <person name="Riddle C."/>
            <person name="Sallet E."/>
            <person name="Samain S."/>
            <person name="Samson N."/>
            <person name="Sanders I."/>
            <person name="Saurat O."/>
            <person name="Scarpelli C."/>
            <person name="Schiex T."/>
            <person name="Segurens B."/>
            <person name="Severin A.J."/>
            <person name="Sherrier D.J."/>
            <person name="Shi R."/>
            <person name="Sims S."/>
            <person name="Singer S.R."/>
            <person name="Sinharoy S."/>
            <person name="Sterck L."/>
            <person name="Viollet A."/>
            <person name="Wang B.B."/>
            <person name="Wang K."/>
            <person name="Wang M."/>
            <person name="Wang X."/>
            <person name="Warfsmann J."/>
            <person name="Weissenbach J."/>
            <person name="White D.D."/>
            <person name="White J.D."/>
            <person name="Wiley G.B."/>
            <person name="Wincker P."/>
            <person name="Xing Y."/>
            <person name="Yang L."/>
            <person name="Yao Z."/>
            <person name="Ying F."/>
            <person name="Zhai J."/>
            <person name="Zhou L."/>
            <person name="Zuber A."/>
            <person name="Denarie J."/>
            <person name="Dixon R.A."/>
            <person name="May G.D."/>
            <person name="Schwartz D.C."/>
            <person name="Rogers J."/>
            <person name="Quetier F."/>
            <person name="Town C.D."/>
            <person name="Roe B.A."/>
        </authorList>
    </citation>
    <scope>NUCLEOTIDE SEQUENCE [LARGE SCALE GENOMIC DNA]</scope>
    <source>
        <strain evidence="11">A17</strain>
        <strain evidence="13 14">cv. Jemalong A17</strain>
    </source>
</reference>
<dbReference type="HOGENOM" id="CLU_1031941_0_0_1"/>
<reference evidence="12" key="5">
    <citation type="journal article" date="2018" name="Nat. Plants">
        <title>Whole-genome landscape of Medicago truncatula symbiotic genes.</title>
        <authorList>
            <person name="Pecrix Y."/>
            <person name="Gamas P."/>
            <person name="Carrere S."/>
        </authorList>
    </citation>
    <scope>NUCLEOTIDE SEQUENCE</scope>
    <source>
        <tissue evidence="12">Leaves</tissue>
    </source>
</reference>
<evidence type="ECO:0000256" key="4">
    <source>
        <dbReference type="ARBA" id="ARBA00005884"/>
    </source>
</evidence>
<dbReference type="AlphaFoldDB" id="G7K2C1"/>
<dbReference type="PANTHER" id="PTHR11685">
    <property type="entry name" value="RBR FAMILY RING FINGER AND IBR DOMAIN-CONTAINING"/>
    <property type="match status" value="1"/>
</dbReference>
<dbReference type="KEGG" id="mtr:11437327"/>
<comment type="similarity">
    <text evidence="4">Belongs to the RBR family. Ariadne subfamily.</text>
</comment>
<dbReference type="EMBL" id="CM001221">
    <property type="protein sequence ID" value="AES93655.1"/>
    <property type="molecule type" value="Genomic_DNA"/>
</dbReference>
<evidence type="ECO:0000256" key="2">
    <source>
        <dbReference type="ARBA" id="ARBA00003976"/>
    </source>
</evidence>
<keyword evidence="14" id="KW-1185">Reference proteome</keyword>
<dbReference type="GO" id="GO:0000151">
    <property type="term" value="C:ubiquitin ligase complex"/>
    <property type="evidence" value="ECO:0000318"/>
    <property type="project" value="GO_Central"/>
</dbReference>
<dbReference type="Pfam" id="PF00097">
    <property type="entry name" value="zf-C3HC4"/>
    <property type="match status" value="1"/>
</dbReference>
<dbReference type="PaxDb" id="3880-AES93655"/>
<evidence type="ECO:0000256" key="3">
    <source>
        <dbReference type="ARBA" id="ARBA00004906"/>
    </source>
</evidence>
<evidence type="ECO:0000256" key="9">
    <source>
        <dbReference type="PROSITE-ProRule" id="PRU00175"/>
    </source>
</evidence>
<dbReference type="InterPro" id="IPR002867">
    <property type="entry name" value="IBR_dom"/>
</dbReference>
<dbReference type="PROSITE" id="PS50089">
    <property type="entry name" value="ZF_RING_2"/>
    <property type="match status" value="1"/>
</dbReference>
<dbReference type="SMART" id="SM00647">
    <property type="entry name" value="IBR"/>
    <property type="match status" value="2"/>
</dbReference>
<organism evidence="11 14">
    <name type="scientific">Medicago truncatula</name>
    <name type="common">Barrel medic</name>
    <name type="synonym">Medicago tribuloides</name>
    <dbReference type="NCBI Taxonomy" id="3880"/>
    <lineage>
        <taxon>Eukaryota</taxon>
        <taxon>Viridiplantae</taxon>
        <taxon>Streptophyta</taxon>
        <taxon>Embryophyta</taxon>
        <taxon>Tracheophyta</taxon>
        <taxon>Spermatophyta</taxon>
        <taxon>Magnoliopsida</taxon>
        <taxon>eudicotyledons</taxon>
        <taxon>Gunneridae</taxon>
        <taxon>Pentapetalae</taxon>
        <taxon>rosids</taxon>
        <taxon>fabids</taxon>
        <taxon>Fabales</taxon>
        <taxon>Fabaceae</taxon>
        <taxon>Papilionoideae</taxon>
        <taxon>50 kb inversion clade</taxon>
        <taxon>NPAAA clade</taxon>
        <taxon>Hologalegina</taxon>
        <taxon>IRL clade</taxon>
        <taxon>Trifolieae</taxon>
        <taxon>Medicago</taxon>
    </lineage>
</organism>
<keyword evidence="5" id="KW-0479">Metal-binding</keyword>
<dbReference type="UniPathway" id="UPA00143"/>
<evidence type="ECO:0000313" key="14">
    <source>
        <dbReference type="Proteomes" id="UP000002051"/>
    </source>
</evidence>
<dbReference type="Gramene" id="rna28184">
    <property type="protein sequence ID" value="RHN53293.1"/>
    <property type="gene ID" value="gene28184"/>
</dbReference>
<reference evidence="15" key="4">
    <citation type="journal article" date="2018" name="Nat. Plants">
        <title>Whole-genome landscape of Medicago truncatula symbiotic genes.</title>
        <authorList>
            <person name="Pecrix Y."/>
            <person name="Staton S.E."/>
            <person name="Sallet E."/>
            <person name="Lelandais-Briere C."/>
            <person name="Moreau S."/>
            <person name="Carrere S."/>
            <person name="Blein T."/>
            <person name="Jardinaud M.F."/>
            <person name="Latrasse D."/>
            <person name="Zouine M."/>
            <person name="Zahm M."/>
            <person name="Kreplak J."/>
            <person name="Mayjonade B."/>
            <person name="Satge C."/>
            <person name="Perez M."/>
            <person name="Cauet S."/>
            <person name="Marande W."/>
            <person name="Chantry-Darmon C."/>
            <person name="Lopez-Roques C."/>
            <person name="Bouchez O."/>
            <person name="Berard A."/>
            <person name="Debelle F."/>
            <person name="Munos S."/>
            <person name="Bendahmane A."/>
            <person name="Berges H."/>
            <person name="Niebel A."/>
            <person name="Buitink J."/>
            <person name="Frugier F."/>
            <person name="Benhamed M."/>
            <person name="Crespi M."/>
            <person name="Gouzy J."/>
            <person name="Gamas P."/>
        </authorList>
    </citation>
    <scope>NUCLEOTIDE SEQUENCE [LARGE SCALE GENOMIC DNA]</scope>
    <source>
        <strain evidence="15">cv. Jemalong A17</strain>
    </source>
</reference>